<dbReference type="PANTHER" id="PTHR11647">
    <property type="entry name" value="HYDRANTOINASE/DIHYDROPYRIMIDINASE FAMILY MEMBER"/>
    <property type="match status" value="1"/>
</dbReference>
<dbReference type="Gene3D" id="2.30.40.10">
    <property type="entry name" value="Urease, subunit C, domain 1"/>
    <property type="match status" value="1"/>
</dbReference>
<dbReference type="OrthoDB" id="9766983at2"/>
<organism evidence="3 4">
    <name type="scientific">Pseudonocardia endophytica</name>
    <dbReference type="NCBI Taxonomy" id="401976"/>
    <lineage>
        <taxon>Bacteria</taxon>
        <taxon>Bacillati</taxon>
        <taxon>Actinomycetota</taxon>
        <taxon>Actinomycetes</taxon>
        <taxon>Pseudonocardiales</taxon>
        <taxon>Pseudonocardiaceae</taxon>
        <taxon>Pseudonocardia</taxon>
    </lineage>
</organism>
<sequence length="572" mass="61282">MAAHDVVVRGGSVVDGNGGPPVTADVALDGDRIVEVGRVSGTGRREIDAAGAVVAPGFVDIHTHYDGQATWESRLQPSSWHGVTTVVAGNCGVGFAPARPEHHDRLIELMEGVEDIPGVALHEGLAWNWESFDEFLSALEALPHDVDLATQVPHAALRVHTMGERAAAHEPATPDEIAAMASLARRGIEAGALGFSTSRTLNHRSIDGELTPSYDAGADELVAIASAVGETGRGVLQLVSDFPDPEAEFALLRRMAGASGRPLSFSLLQFPEDHSKHKLLLSLMESAAADGLTIRGQVAARPVGMLMGLANTLNPFMTNPVWRGHCDGLAPSEQAARMRDPQVREEVLAAQTREKDRSRLGGHMIHKYHLMYELGDPPDYEPPPSSALTERAARAGVEPAEIAYDVVAAGGMLYVTFANYAHGNLDDVHEMLVHPLTVPGLSDGGAHVGTICDGSFPTTLVQHWCRDRDGARLDLPFVVQRQARDTARAVGLLDRGVLAPGYRADLTVIDLDAMRLHAPEMHQDLPAGGRRLQQRVTGYRHTLVAGQETYVDGEPTDALPGRLLRGPRRAPA</sequence>
<feature type="region of interest" description="Disordered" evidence="1">
    <location>
        <begin position="552"/>
        <end position="572"/>
    </location>
</feature>
<evidence type="ECO:0000256" key="1">
    <source>
        <dbReference type="SAM" id="MobiDB-lite"/>
    </source>
</evidence>
<keyword evidence="4" id="KW-1185">Reference proteome</keyword>
<dbReference type="InterPro" id="IPR050378">
    <property type="entry name" value="Metallo-dep_Hydrolases_sf"/>
</dbReference>
<dbReference type="Gene3D" id="3.20.20.140">
    <property type="entry name" value="Metal-dependent hydrolases"/>
    <property type="match status" value="1"/>
</dbReference>
<dbReference type="InterPro" id="IPR032466">
    <property type="entry name" value="Metal_Hydrolase"/>
</dbReference>
<dbReference type="InterPro" id="IPR011059">
    <property type="entry name" value="Metal-dep_hydrolase_composite"/>
</dbReference>
<dbReference type="SUPFAM" id="SSF51556">
    <property type="entry name" value="Metallo-dependent hydrolases"/>
    <property type="match status" value="1"/>
</dbReference>
<dbReference type="Pfam" id="PF07969">
    <property type="entry name" value="Amidohydro_3"/>
    <property type="match status" value="1"/>
</dbReference>
<evidence type="ECO:0000259" key="2">
    <source>
        <dbReference type="Pfam" id="PF07969"/>
    </source>
</evidence>
<dbReference type="GO" id="GO:0005829">
    <property type="term" value="C:cytosol"/>
    <property type="evidence" value="ECO:0007669"/>
    <property type="project" value="TreeGrafter"/>
</dbReference>
<gene>
    <name evidence="3" type="ORF">EV378_6849</name>
</gene>
<comment type="caution">
    <text evidence="3">The sequence shown here is derived from an EMBL/GenBank/DDBJ whole genome shotgun (WGS) entry which is preliminary data.</text>
</comment>
<name>A0A4R1HLI1_PSEEN</name>
<evidence type="ECO:0000313" key="3">
    <source>
        <dbReference type="EMBL" id="TCK22838.1"/>
    </source>
</evidence>
<evidence type="ECO:0000313" key="4">
    <source>
        <dbReference type="Proteomes" id="UP000295560"/>
    </source>
</evidence>
<dbReference type="AlphaFoldDB" id="A0A4R1HLI1"/>
<protein>
    <submittedName>
        <fullName evidence="3">N-acyl-D-aspartate/D-glutamate deacylase</fullName>
    </submittedName>
</protein>
<dbReference type="SUPFAM" id="SSF51338">
    <property type="entry name" value="Composite domain of metallo-dependent hydrolases"/>
    <property type="match status" value="1"/>
</dbReference>
<dbReference type="EMBL" id="SMFZ01000002">
    <property type="protein sequence ID" value="TCK22838.1"/>
    <property type="molecule type" value="Genomic_DNA"/>
</dbReference>
<proteinExistence type="predicted"/>
<dbReference type="RefSeq" id="WP_132431970.1">
    <property type="nucleotide sequence ID" value="NZ_SMFZ01000002.1"/>
</dbReference>
<dbReference type="Proteomes" id="UP000295560">
    <property type="component" value="Unassembled WGS sequence"/>
</dbReference>
<dbReference type="CDD" id="cd01297">
    <property type="entry name" value="D-aminoacylase"/>
    <property type="match status" value="1"/>
</dbReference>
<dbReference type="GO" id="GO:0016812">
    <property type="term" value="F:hydrolase activity, acting on carbon-nitrogen (but not peptide) bonds, in cyclic amides"/>
    <property type="evidence" value="ECO:0007669"/>
    <property type="project" value="TreeGrafter"/>
</dbReference>
<dbReference type="PANTHER" id="PTHR11647:SF1">
    <property type="entry name" value="COLLAPSIN RESPONSE MEDIATOR PROTEIN"/>
    <property type="match status" value="1"/>
</dbReference>
<feature type="domain" description="Amidohydrolase 3" evidence="2">
    <location>
        <begin position="45"/>
        <end position="550"/>
    </location>
</feature>
<dbReference type="InterPro" id="IPR013108">
    <property type="entry name" value="Amidohydro_3"/>
</dbReference>
<reference evidence="3 4" key="1">
    <citation type="submission" date="2019-03" db="EMBL/GenBank/DDBJ databases">
        <title>Sequencing the genomes of 1000 actinobacteria strains.</title>
        <authorList>
            <person name="Klenk H.-P."/>
        </authorList>
    </citation>
    <scope>NUCLEOTIDE SEQUENCE [LARGE SCALE GENOMIC DNA]</scope>
    <source>
        <strain evidence="3 4">DSM 44969</strain>
    </source>
</reference>
<accession>A0A4R1HLI1</accession>